<keyword evidence="3" id="KW-1185">Reference proteome</keyword>
<comment type="caution">
    <text evidence="2">The sequence shown here is derived from an EMBL/GenBank/DDBJ whole genome shotgun (WGS) entry which is preliminary data.</text>
</comment>
<feature type="transmembrane region" description="Helical" evidence="1">
    <location>
        <begin position="6"/>
        <end position="22"/>
    </location>
</feature>
<organism evidence="2 3">
    <name type="scientific">Amycolatopsis eburnea</name>
    <dbReference type="NCBI Taxonomy" id="2267691"/>
    <lineage>
        <taxon>Bacteria</taxon>
        <taxon>Bacillati</taxon>
        <taxon>Actinomycetota</taxon>
        <taxon>Actinomycetes</taxon>
        <taxon>Pseudonocardiales</taxon>
        <taxon>Pseudonocardiaceae</taxon>
        <taxon>Amycolatopsis</taxon>
    </lineage>
</organism>
<dbReference type="EMBL" id="RSEC01000036">
    <property type="protein sequence ID" value="RSD20337.1"/>
    <property type="molecule type" value="Genomic_DNA"/>
</dbReference>
<dbReference type="AlphaFoldDB" id="A0A3R9EU45"/>
<dbReference type="Proteomes" id="UP000267081">
    <property type="component" value="Unassembled WGS sequence"/>
</dbReference>
<protein>
    <submittedName>
        <fullName evidence="2">Uncharacterized protein</fullName>
    </submittedName>
</protein>
<reference evidence="2 3" key="1">
    <citation type="submission" date="2018-12" db="EMBL/GenBank/DDBJ databases">
        <title>Amycolatopsis eburnea sp. nov. actinomycete associate with arbuscular mycorrhiza fungal spore.</title>
        <authorList>
            <person name="Lumyong S."/>
            <person name="Chaiya L."/>
        </authorList>
    </citation>
    <scope>NUCLEOTIDE SEQUENCE [LARGE SCALE GENOMIC DNA]</scope>
    <source>
        <strain evidence="2 3">GLM-1</strain>
    </source>
</reference>
<evidence type="ECO:0000313" key="3">
    <source>
        <dbReference type="Proteomes" id="UP000267081"/>
    </source>
</evidence>
<sequence>MFLVLWGVVIVGGLTLTIVRTMRSMRPREKQMALLAAELDGRAQVYLRMIENGLTEQDLAWVAGSRGYSVIVHRAFKYYEFVYTPHQPGRIA</sequence>
<dbReference type="OrthoDB" id="3632021at2"/>
<accession>A0A3R9EU45</accession>
<evidence type="ECO:0000256" key="1">
    <source>
        <dbReference type="SAM" id="Phobius"/>
    </source>
</evidence>
<keyword evidence="1" id="KW-0812">Transmembrane</keyword>
<gene>
    <name evidence="2" type="ORF">EIY87_15640</name>
</gene>
<proteinExistence type="predicted"/>
<evidence type="ECO:0000313" key="2">
    <source>
        <dbReference type="EMBL" id="RSD20337.1"/>
    </source>
</evidence>
<keyword evidence="1" id="KW-1133">Transmembrane helix</keyword>
<name>A0A3R9EU45_9PSEU</name>
<keyword evidence="1" id="KW-0472">Membrane</keyword>